<dbReference type="PROSITE" id="PS50930">
    <property type="entry name" value="HTH_LYTTR"/>
    <property type="match status" value="1"/>
</dbReference>
<name>A0A1G7F4Y0_9PROT</name>
<dbReference type="Gene3D" id="2.40.50.1020">
    <property type="entry name" value="LytTr DNA-binding domain"/>
    <property type="match status" value="1"/>
</dbReference>
<evidence type="ECO:0000313" key="4">
    <source>
        <dbReference type="Proteomes" id="UP000183685"/>
    </source>
</evidence>
<protein>
    <submittedName>
        <fullName evidence="3">LytTr DNA-binding domain-containing protein</fullName>
    </submittedName>
</protein>
<gene>
    <name evidence="3" type="ORF">SAMN04488071_3622</name>
</gene>
<feature type="transmembrane region" description="Helical" evidence="1">
    <location>
        <begin position="21"/>
        <end position="43"/>
    </location>
</feature>
<dbReference type="GO" id="GO:0003677">
    <property type="term" value="F:DNA binding"/>
    <property type="evidence" value="ECO:0007669"/>
    <property type="project" value="UniProtKB-KW"/>
</dbReference>
<proteinExistence type="predicted"/>
<feature type="transmembrane region" description="Helical" evidence="1">
    <location>
        <begin position="99"/>
        <end position="121"/>
    </location>
</feature>
<dbReference type="PANTHER" id="PTHR37299:SF1">
    <property type="entry name" value="STAGE 0 SPORULATION PROTEIN A HOMOLOG"/>
    <property type="match status" value="1"/>
</dbReference>
<reference evidence="3 4" key="1">
    <citation type="submission" date="2016-10" db="EMBL/GenBank/DDBJ databases">
        <authorList>
            <person name="de Groot N.N."/>
        </authorList>
    </citation>
    <scope>NUCLEOTIDE SEQUENCE [LARGE SCALE GENOMIC DNA]</scope>
    <source>
        <strain evidence="3 4">CGMCC 1.9109</strain>
    </source>
</reference>
<feature type="transmembrane region" description="Helical" evidence="1">
    <location>
        <begin position="55"/>
        <end position="78"/>
    </location>
</feature>
<keyword evidence="3" id="KW-0238">DNA-binding</keyword>
<dbReference type="GO" id="GO:0000156">
    <property type="term" value="F:phosphorelay response regulator activity"/>
    <property type="evidence" value="ECO:0007669"/>
    <property type="project" value="InterPro"/>
</dbReference>
<dbReference type="STRING" id="637679.GCA_001550055_01593"/>
<dbReference type="AlphaFoldDB" id="A0A1G7F4Y0"/>
<feature type="domain" description="HTH LytTR-type" evidence="2">
    <location>
        <begin position="185"/>
        <end position="289"/>
    </location>
</feature>
<organism evidence="3 4">
    <name type="scientific">Kordiimonas lacus</name>
    <dbReference type="NCBI Taxonomy" id="637679"/>
    <lineage>
        <taxon>Bacteria</taxon>
        <taxon>Pseudomonadati</taxon>
        <taxon>Pseudomonadota</taxon>
        <taxon>Alphaproteobacteria</taxon>
        <taxon>Kordiimonadales</taxon>
        <taxon>Kordiimonadaceae</taxon>
        <taxon>Kordiimonas</taxon>
    </lineage>
</organism>
<dbReference type="RefSeq" id="WP_068303578.1">
    <property type="nucleotide sequence ID" value="NZ_FNAK01000009.1"/>
</dbReference>
<evidence type="ECO:0000313" key="3">
    <source>
        <dbReference type="EMBL" id="SDE71003.1"/>
    </source>
</evidence>
<dbReference type="EMBL" id="FNAK01000009">
    <property type="protein sequence ID" value="SDE71003.1"/>
    <property type="molecule type" value="Genomic_DNA"/>
</dbReference>
<keyword evidence="1" id="KW-0812">Transmembrane</keyword>
<dbReference type="InterPro" id="IPR012379">
    <property type="entry name" value="LytTR_MHYE"/>
</dbReference>
<dbReference type="Proteomes" id="UP000183685">
    <property type="component" value="Unassembled WGS sequence"/>
</dbReference>
<dbReference type="SMART" id="SM00850">
    <property type="entry name" value="LytTR"/>
    <property type="match status" value="1"/>
</dbReference>
<dbReference type="PANTHER" id="PTHR37299">
    <property type="entry name" value="TRANSCRIPTIONAL REGULATOR-RELATED"/>
    <property type="match status" value="1"/>
</dbReference>
<feature type="transmembrane region" description="Helical" evidence="1">
    <location>
        <begin position="152"/>
        <end position="168"/>
    </location>
</feature>
<dbReference type="OrthoDB" id="9781059at2"/>
<dbReference type="PIRSF" id="PIRSF031767">
    <property type="entry name" value="MHYE_LytTR"/>
    <property type="match status" value="1"/>
</dbReference>
<keyword evidence="1" id="KW-1133">Transmembrane helix</keyword>
<keyword evidence="1" id="KW-0472">Membrane</keyword>
<evidence type="ECO:0000256" key="1">
    <source>
        <dbReference type="SAM" id="Phobius"/>
    </source>
</evidence>
<accession>A0A1G7F4Y0</accession>
<dbReference type="Pfam" id="PF04397">
    <property type="entry name" value="LytTR"/>
    <property type="match status" value="1"/>
</dbReference>
<dbReference type="InterPro" id="IPR007492">
    <property type="entry name" value="LytTR_DNA-bd_dom"/>
</dbReference>
<keyword evidence="4" id="KW-1185">Reference proteome</keyword>
<sequence length="294" mass="33294">MTDDDQKSKGPSKKRQVLKQVTARESLAWLILVATLWGVGGYVNWLEYELRSIRISPVIVIINEATSGISALFLVLFVRAWLDQFPLSLKAAAKSLPAHLLGSALFSFGHVSLMIGLRYIAFAALDQAYRPAIPDGSYGVLKMFAYEYGKDFPVYWVFLMIIFLYRLYQDHKRQRLEPKGSLDKIKVRSGNADVLLDLDLVDCFQAASNYVRVFVSGKEYLIRCSLAELETTLDKSRFIRVHRSFIVNLGKAQKIVSTDGGNRCFEMHDGRKVPIGRKYRNALDQVDNVWTGAD</sequence>
<evidence type="ECO:0000259" key="2">
    <source>
        <dbReference type="PROSITE" id="PS50930"/>
    </source>
</evidence>
<dbReference type="InterPro" id="IPR046947">
    <property type="entry name" value="LytR-like"/>
</dbReference>